<protein>
    <recommendedName>
        <fullName evidence="10">Bifunctional inhibitor/plant lipid transfer protein/seed storage helical domain-containing protein</fullName>
    </recommendedName>
</protein>
<keyword evidence="6" id="KW-0325">Glycoprotein</keyword>
<keyword evidence="7" id="KW-0449">Lipoprotein</keyword>
<dbReference type="GO" id="GO:0005886">
    <property type="term" value="C:plasma membrane"/>
    <property type="evidence" value="ECO:0007669"/>
    <property type="project" value="UniProtKB-SubCell"/>
</dbReference>
<dbReference type="SUPFAM" id="SSF47699">
    <property type="entry name" value="Bifunctional inhibitor/lipid-transfer protein/seed storage 2S albumin"/>
    <property type="match status" value="1"/>
</dbReference>
<evidence type="ECO:0000256" key="7">
    <source>
        <dbReference type="ARBA" id="ARBA00023288"/>
    </source>
</evidence>
<dbReference type="InterPro" id="IPR043325">
    <property type="entry name" value="LTSS"/>
</dbReference>
<evidence type="ECO:0000313" key="14">
    <source>
        <dbReference type="Proteomes" id="UP000639772"/>
    </source>
</evidence>
<dbReference type="InterPro" id="IPR016140">
    <property type="entry name" value="Bifunc_inhib/LTP/seed_store"/>
</dbReference>
<evidence type="ECO:0000313" key="13">
    <source>
        <dbReference type="Proteomes" id="UP000636800"/>
    </source>
</evidence>
<dbReference type="EMBL" id="JADCNM010000008">
    <property type="protein sequence ID" value="KAG0472430.1"/>
    <property type="molecule type" value="Genomic_DNA"/>
</dbReference>
<comment type="subcellular location">
    <subcellularLocation>
        <location evidence="1">Cell membrane</location>
        <topology evidence="1">Lipid-anchor</topology>
        <topology evidence="1">GPI-anchor</topology>
    </subcellularLocation>
</comment>
<comment type="caution">
    <text evidence="11">The sequence shown here is derived from an EMBL/GenBank/DDBJ whole genome shotgun (WGS) entry which is preliminary data.</text>
</comment>
<dbReference type="InterPro" id="IPR036312">
    <property type="entry name" value="Bifun_inhib/LTP/seed_sf"/>
</dbReference>
<dbReference type="PANTHER" id="PTHR33044">
    <property type="entry name" value="BIFUNCTIONAL INHIBITOR/LIPID-TRANSFER PROTEIN/SEED STORAGE 2S ALBUMIN SUPERFAMILY PROTEIN-RELATED"/>
    <property type="match status" value="1"/>
</dbReference>
<evidence type="ECO:0000313" key="11">
    <source>
        <dbReference type="EMBL" id="KAG0470856.1"/>
    </source>
</evidence>
<feature type="domain" description="Bifunctional inhibitor/plant lipid transfer protein/seed storage helical" evidence="10">
    <location>
        <begin position="31"/>
        <end position="108"/>
    </location>
</feature>
<organism evidence="11 13">
    <name type="scientific">Vanilla planifolia</name>
    <name type="common">Vanilla</name>
    <dbReference type="NCBI Taxonomy" id="51239"/>
    <lineage>
        <taxon>Eukaryota</taxon>
        <taxon>Viridiplantae</taxon>
        <taxon>Streptophyta</taxon>
        <taxon>Embryophyta</taxon>
        <taxon>Tracheophyta</taxon>
        <taxon>Spermatophyta</taxon>
        <taxon>Magnoliopsida</taxon>
        <taxon>Liliopsida</taxon>
        <taxon>Asparagales</taxon>
        <taxon>Orchidaceae</taxon>
        <taxon>Vanilloideae</taxon>
        <taxon>Vanilleae</taxon>
        <taxon>Vanilla</taxon>
    </lineage>
</organism>
<dbReference type="AlphaFoldDB" id="A0A835QCZ9"/>
<dbReference type="SMART" id="SM00499">
    <property type="entry name" value="AAI"/>
    <property type="match status" value="1"/>
</dbReference>
<evidence type="ECO:0000256" key="1">
    <source>
        <dbReference type="ARBA" id="ARBA00004609"/>
    </source>
</evidence>
<evidence type="ECO:0000313" key="12">
    <source>
        <dbReference type="EMBL" id="KAG0472430.1"/>
    </source>
</evidence>
<evidence type="ECO:0000256" key="8">
    <source>
        <dbReference type="SAM" id="MobiDB-lite"/>
    </source>
</evidence>
<evidence type="ECO:0000256" key="9">
    <source>
        <dbReference type="SAM" id="SignalP"/>
    </source>
</evidence>
<sequence>MPKAKQLVLPLVVAVLVAAISGDIAADHAECAQDLVGLSTCLEYVSGNARNPTPDCCAGLQKVRSRKPKCLCVLIKDHDSPDLGFRINVTLAVFLPAVCHVPANISHCPKLLNLPPDSKEAEIFKQPAVIAAAQGQNGNGSDQSIATTATGSGNKPLSDSSAAAGMLTRGQAGGWIRALRVEMAAGIWICYAITFLAPLGF</sequence>
<keyword evidence="13" id="KW-1185">Reference proteome</keyword>
<dbReference type="OrthoDB" id="1938537at2759"/>
<evidence type="ECO:0000259" key="10">
    <source>
        <dbReference type="SMART" id="SM00499"/>
    </source>
</evidence>
<name>A0A835QCZ9_VANPL</name>
<dbReference type="Pfam" id="PF14368">
    <property type="entry name" value="LTP_2"/>
    <property type="match status" value="1"/>
</dbReference>
<proteinExistence type="inferred from homology"/>
<keyword evidence="5" id="KW-1015">Disulfide bond</keyword>
<dbReference type="GO" id="GO:0098552">
    <property type="term" value="C:side of membrane"/>
    <property type="evidence" value="ECO:0007669"/>
    <property type="project" value="UniProtKB-KW"/>
</dbReference>
<dbReference type="FunFam" id="1.10.110.10:FF:000001">
    <property type="entry name" value="Bifunctional inhibitor/lipid-transfer protein/seed storage 2S albumin superfamily protein"/>
    <property type="match status" value="1"/>
</dbReference>
<gene>
    <name evidence="12" type="ORF">HPP92_016976</name>
    <name evidence="11" type="ORF">HPP92_017556</name>
</gene>
<feature type="signal peptide" evidence="9">
    <location>
        <begin position="1"/>
        <end position="19"/>
    </location>
</feature>
<dbReference type="CDD" id="cd00010">
    <property type="entry name" value="AAI_LTSS"/>
    <property type="match status" value="1"/>
</dbReference>
<dbReference type="Gene3D" id="1.10.110.10">
    <property type="entry name" value="Plant lipid-transfer and hydrophobic proteins"/>
    <property type="match status" value="1"/>
</dbReference>
<dbReference type="Proteomes" id="UP000636800">
    <property type="component" value="Unassembled WGS sequence"/>
</dbReference>
<accession>A0A835QCZ9</accession>
<comment type="similarity">
    <text evidence="2">Belongs to the plant LTP family.</text>
</comment>
<keyword evidence="3" id="KW-0472">Membrane</keyword>
<feature type="chain" id="PRO_5033642935" description="Bifunctional inhibitor/plant lipid transfer protein/seed storage helical domain-containing protein" evidence="9">
    <location>
        <begin position="20"/>
        <end position="201"/>
    </location>
</feature>
<evidence type="ECO:0000256" key="4">
    <source>
        <dbReference type="ARBA" id="ARBA00022729"/>
    </source>
</evidence>
<feature type="region of interest" description="Disordered" evidence="8">
    <location>
        <begin position="135"/>
        <end position="158"/>
    </location>
</feature>
<dbReference type="Proteomes" id="UP000639772">
    <property type="component" value="Unassembled WGS sequence"/>
</dbReference>
<evidence type="ECO:0000256" key="2">
    <source>
        <dbReference type="ARBA" id="ARBA00009748"/>
    </source>
</evidence>
<evidence type="ECO:0000256" key="5">
    <source>
        <dbReference type="ARBA" id="ARBA00023157"/>
    </source>
</evidence>
<keyword evidence="3" id="KW-0336">GPI-anchor</keyword>
<dbReference type="EMBL" id="JADCNL010000008">
    <property type="protein sequence ID" value="KAG0470856.1"/>
    <property type="molecule type" value="Genomic_DNA"/>
</dbReference>
<reference evidence="13 14" key="1">
    <citation type="journal article" date="2020" name="Nat. Food">
        <title>A phased Vanilla planifolia genome enables genetic improvement of flavour and production.</title>
        <authorList>
            <person name="Hasing T."/>
            <person name="Tang H."/>
            <person name="Brym M."/>
            <person name="Khazi F."/>
            <person name="Huang T."/>
            <person name="Chambers A.H."/>
        </authorList>
    </citation>
    <scope>NUCLEOTIDE SEQUENCE [LARGE SCALE GENOMIC DNA]</scope>
    <source>
        <tissue evidence="11">Leaf</tissue>
    </source>
</reference>
<keyword evidence="4 9" id="KW-0732">Signal</keyword>
<evidence type="ECO:0000256" key="3">
    <source>
        <dbReference type="ARBA" id="ARBA00022622"/>
    </source>
</evidence>
<evidence type="ECO:0000256" key="6">
    <source>
        <dbReference type="ARBA" id="ARBA00023180"/>
    </source>
</evidence>